<accession>A0A7L9U791</accession>
<gene>
    <name evidence="1" type="ORF">LPB04_06105</name>
</gene>
<dbReference type="AlphaFoldDB" id="A0A7L9U791"/>
<organism evidence="1 2">
    <name type="scientific">Massilia litorea</name>
    <dbReference type="NCBI Taxonomy" id="2769491"/>
    <lineage>
        <taxon>Bacteria</taxon>
        <taxon>Pseudomonadati</taxon>
        <taxon>Pseudomonadota</taxon>
        <taxon>Betaproteobacteria</taxon>
        <taxon>Burkholderiales</taxon>
        <taxon>Oxalobacteraceae</taxon>
        <taxon>Telluria group</taxon>
        <taxon>Massilia</taxon>
    </lineage>
</organism>
<dbReference type="KEGG" id="mlir:LPB04_06105"/>
<name>A0A7L9U791_9BURK</name>
<proteinExistence type="predicted"/>
<keyword evidence="2" id="KW-1185">Reference proteome</keyword>
<sequence>MNTRTELQPAALQPAYPMAMVELNDLEIEDVSGGNPAVAAAAAVVALGGAALDLGYKLGGMLYKATH</sequence>
<protein>
    <submittedName>
        <fullName evidence="1">Uncharacterized protein</fullName>
    </submittedName>
</protein>
<reference evidence="1 2" key="1">
    <citation type="submission" date="2020-10" db="EMBL/GenBank/DDBJ databases">
        <title>Genome sequencing of Massilia sp. LPB0304.</title>
        <authorList>
            <person name="Kim J."/>
        </authorList>
    </citation>
    <scope>NUCLEOTIDE SEQUENCE [LARGE SCALE GENOMIC DNA]</scope>
    <source>
        <strain evidence="1 2">LPB0304</strain>
    </source>
</reference>
<dbReference type="RefSeq" id="WP_193687842.1">
    <property type="nucleotide sequence ID" value="NZ_CP062941.1"/>
</dbReference>
<evidence type="ECO:0000313" key="2">
    <source>
        <dbReference type="Proteomes" id="UP000593875"/>
    </source>
</evidence>
<dbReference type="Proteomes" id="UP000593875">
    <property type="component" value="Chromosome"/>
</dbReference>
<dbReference type="EMBL" id="CP062941">
    <property type="protein sequence ID" value="QOL50858.1"/>
    <property type="molecule type" value="Genomic_DNA"/>
</dbReference>
<evidence type="ECO:0000313" key="1">
    <source>
        <dbReference type="EMBL" id="QOL50858.1"/>
    </source>
</evidence>